<dbReference type="EMBL" id="LKMD01000105">
    <property type="protein sequence ID" value="PIA93244.1"/>
    <property type="molecule type" value="Genomic_DNA"/>
</dbReference>
<dbReference type="InterPro" id="IPR047263">
    <property type="entry name" value="HNL-like_cupin"/>
</dbReference>
<dbReference type="InterPro" id="IPR011051">
    <property type="entry name" value="RmlC_Cupin_sf"/>
</dbReference>
<dbReference type="Proteomes" id="UP001302367">
    <property type="component" value="Chromosome 4"/>
</dbReference>
<dbReference type="AlphaFoldDB" id="A0A2G5HL09"/>
<organism evidence="3 5">
    <name type="scientific">Cercospora beticola</name>
    <name type="common">Sugarbeet leaf spot fungus</name>
    <dbReference type="NCBI Taxonomy" id="122368"/>
    <lineage>
        <taxon>Eukaryota</taxon>
        <taxon>Fungi</taxon>
        <taxon>Dikarya</taxon>
        <taxon>Ascomycota</taxon>
        <taxon>Pezizomycotina</taxon>
        <taxon>Dothideomycetes</taxon>
        <taxon>Dothideomycetidae</taxon>
        <taxon>Mycosphaerellales</taxon>
        <taxon>Mycosphaerellaceae</taxon>
        <taxon>Cercospora</taxon>
    </lineage>
</organism>
<dbReference type="SUPFAM" id="SSF51182">
    <property type="entry name" value="RmlC-like cupins"/>
    <property type="match status" value="1"/>
</dbReference>
<sequence>MQLTRAAQKPSTPSRQPTETFTGSVHMDPIFTAEDCMGNNVCFTPGARTYWHTHERGQILTVTIGEGLICSKGEKPRRLQVGDVVHIPAGETHWHGGTKTTMMAHQAISLGKTSWHEELDQKEYEEADKTAT</sequence>
<dbReference type="CDD" id="cd02233">
    <property type="entry name" value="cupin_HNL-like"/>
    <property type="match status" value="1"/>
</dbReference>
<reference evidence="3 5" key="1">
    <citation type="submission" date="2015-10" db="EMBL/GenBank/DDBJ databases">
        <title>The cercosporin biosynthetic gene cluster was horizontally transferred to several fungal lineages and shown to be expanded in Cercospora beticola based on microsynteny with recipient genomes.</title>
        <authorList>
            <person name="De Jonge R."/>
            <person name="Ebert M.K."/>
            <person name="Suttle J.C."/>
            <person name="Jurick Ii W.M."/>
            <person name="Secor G.A."/>
            <person name="Thomma B.P."/>
            <person name="Van De Peer Y."/>
            <person name="Bolton M.D."/>
        </authorList>
    </citation>
    <scope>NUCLEOTIDE SEQUENCE [LARGE SCALE GENOMIC DNA]</scope>
    <source>
        <strain evidence="3 5">09-40</strain>
    </source>
</reference>
<evidence type="ECO:0000313" key="6">
    <source>
        <dbReference type="Proteomes" id="UP001302367"/>
    </source>
</evidence>
<reference evidence="4 6" key="2">
    <citation type="submission" date="2023-09" db="EMBL/GenBank/DDBJ databases">
        <title>Complete-Gapless Cercospora beticola genome.</title>
        <authorList>
            <person name="Wyatt N.A."/>
            <person name="Spanner R.E."/>
            <person name="Bolton M.D."/>
        </authorList>
    </citation>
    <scope>NUCLEOTIDE SEQUENCE [LARGE SCALE GENOMIC DNA]</scope>
    <source>
        <strain evidence="4">Cb09-40</strain>
    </source>
</reference>
<keyword evidence="6" id="KW-1185">Reference proteome</keyword>
<protein>
    <recommendedName>
        <fullName evidence="2">Cupin type-2 domain-containing protein</fullName>
    </recommendedName>
</protein>
<evidence type="ECO:0000313" key="3">
    <source>
        <dbReference type="EMBL" id="PIA93244.1"/>
    </source>
</evidence>
<evidence type="ECO:0000313" key="5">
    <source>
        <dbReference type="Proteomes" id="UP000230605"/>
    </source>
</evidence>
<dbReference type="Pfam" id="PF07883">
    <property type="entry name" value="Cupin_2"/>
    <property type="match status" value="1"/>
</dbReference>
<dbReference type="InterPro" id="IPR014710">
    <property type="entry name" value="RmlC-like_jellyroll"/>
</dbReference>
<evidence type="ECO:0000313" key="4">
    <source>
        <dbReference type="EMBL" id="WPB01899.1"/>
    </source>
</evidence>
<dbReference type="Proteomes" id="UP000230605">
    <property type="component" value="Chromosome 4"/>
</dbReference>
<evidence type="ECO:0000259" key="2">
    <source>
        <dbReference type="Pfam" id="PF07883"/>
    </source>
</evidence>
<dbReference type="Gene3D" id="2.60.120.10">
    <property type="entry name" value="Jelly Rolls"/>
    <property type="match status" value="1"/>
</dbReference>
<accession>A0A2G5HL09</accession>
<evidence type="ECO:0000256" key="1">
    <source>
        <dbReference type="SAM" id="MobiDB-lite"/>
    </source>
</evidence>
<proteinExistence type="predicted"/>
<dbReference type="EMBL" id="CP134187">
    <property type="protein sequence ID" value="WPB01899.1"/>
    <property type="molecule type" value="Genomic_DNA"/>
</dbReference>
<dbReference type="PANTHER" id="PTHR43698">
    <property type="entry name" value="RIBD C-TERMINAL DOMAIN CONTAINING PROTEIN"/>
    <property type="match status" value="1"/>
</dbReference>
<name>A0A2G5HL09_CERBT</name>
<gene>
    <name evidence="3" type="ORF">CB0940_04640</name>
    <name evidence="4" type="ORF">RHO25_006532</name>
</gene>
<dbReference type="OrthoDB" id="2096797at2759"/>
<dbReference type="InterPro" id="IPR013096">
    <property type="entry name" value="Cupin_2"/>
</dbReference>
<feature type="domain" description="Cupin type-2" evidence="2">
    <location>
        <begin position="41"/>
        <end position="100"/>
    </location>
</feature>
<feature type="region of interest" description="Disordered" evidence="1">
    <location>
        <begin position="1"/>
        <end position="23"/>
    </location>
</feature>
<dbReference type="PANTHER" id="PTHR43698:SF1">
    <property type="entry name" value="BLL4564 PROTEIN"/>
    <property type="match status" value="1"/>
</dbReference>